<dbReference type="WBParaSite" id="PS1159_v2.g3179.t1">
    <property type="protein sequence ID" value="PS1159_v2.g3179.t1"/>
    <property type="gene ID" value="PS1159_v2.g3179"/>
</dbReference>
<evidence type="ECO:0000313" key="2">
    <source>
        <dbReference type="WBParaSite" id="PS1159_v2.g3179.t1"/>
    </source>
</evidence>
<proteinExistence type="predicted"/>
<protein>
    <submittedName>
        <fullName evidence="2">Uncharacterized protein</fullName>
    </submittedName>
</protein>
<evidence type="ECO:0000313" key="1">
    <source>
        <dbReference type="Proteomes" id="UP000887580"/>
    </source>
</evidence>
<organism evidence="1 2">
    <name type="scientific">Panagrolaimus sp. PS1159</name>
    <dbReference type="NCBI Taxonomy" id="55785"/>
    <lineage>
        <taxon>Eukaryota</taxon>
        <taxon>Metazoa</taxon>
        <taxon>Ecdysozoa</taxon>
        <taxon>Nematoda</taxon>
        <taxon>Chromadorea</taxon>
        <taxon>Rhabditida</taxon>
        <taxon>Tylenchina</taxon>
        <taxon>Panagrolaimomorpha</taxon>
        <taxon>Panagrolaimoidea</taxon>
        <taxon>Panagrolaimidae</taxon>
        <taxon>Panagrolaimus</taxon>
    </lineage>
</organism>
<dbReference type="Proteomes" id="UP000887580">
    <property type="component" value="Unplaced"/>
</dbReference>
<name>A0AC35GAL1_9BILA</name>
<accession>A0AC35GAL1</accession>
<sequence length="133" mass="15014">MSTEMNEKMEVENVSPVKEQPKVDDDSMDKNMSESNEVKSSTPATESATKDDNYTWKFPDKEKLCTPAIQKLRKGLAEFDVRSPSDSMMSPVTAKLSQVRHTMKQSDAIRNGRKGDAVRKNPAPTRLTFEEDE</sequence>
<reference evidence="2" key="1">
    <citation type="submission" date="2022-11" db="UniProtKB">
        <authorList>
            <consortium name="WormBaseParasite"/>
        </authorList>
    </citation>
    <scope>IDENTIFICATION</scope>
</reference>